<comment type="caution">
    <text evidence="5">The sequence shown here is derived from an EMBL/GenBank/DDBJ whole genome shotgun (WGS) entry which is preliminary data.</text>
</comment>
<dbReference type="EMBL" id="RIBP01000001">
    <property type="protein sequence ID" value="TRZ40277.1"/>
    <property type="molecule type" value="Genomic_DNA"/>
</dbReference>
<reference evidence="6" key="1">
    <citation type="submission" date="2018-10" db="EMBL/GenBank/DDBJ databases">
        <title>FDA dAtabase for Regulatory Grade micrObial Sequences (FDA-ARGOS): Supporting development and validation of Infectious Disease Dx tests.</title>
        <authorList>
            <person name="Minogue T."/>
            <person name="Wolcott M."/>
            <person name="Wasieloski L."/>
            <person name="Aguilar W."/>
            <person name="Moore D."/>
            <person name="Tallon L."/>
            <person name="Sadzewicz L."/>
            <person name="Sengamalay N."/>
            <person name="Ott S."/>
            <person name="Godinez A."/>
            <person name="Nagaraj S."/>
            <person name="Vavikolanu K."/>
            <person name="Vyas G."/>
            <person name="Nadendla S."/>
            <person name="George J."/>
            <person name="Sichtig H."/>
        </authorList>
    </citation>
    <scope>NUCLEOTIDE SEQUENCE [LARGE SCALE GENOMIC DNA]</scope>
    <source>
        <strain evidence="6">FDAARGOS_343</strain>
    </source>
</reference>
<dbReference type="InterPro" id="IPR001360">
    <property type="entry name" value="Glyco_hydro_1"/>
</dbReference>
<dbReference type="AlphaFoldDB" id="A0A553STE2"/>
<dbReference type="Proteomes" id="UP000319837">
    <property type="component" value="Unassembled WGS sequence"/>
</dbReference>
<dbReference type="InterPro" id="IPR017853">
    <property type="entry name" value="GH"/>
</dbReference>
<evidence type="ECO:0000313" key="5">
    <source>
        <dbReference type="EMBL" id="TRZ40277.1"/>
    </source>
</evidence>
<protein>
    <submittedName>
        <fullName evidence="5">Glycoside hydrolase family 1 protein</fullName>
    </submittedName>
</protein>
<evidence type="ECO:0000256" key="1">
    <source>
        <dbReference type="ARBA" id="ARBA00010838"/>
    </source>
</evidence>
<comment type="similarity">
    <text evidence="1 4">Belongs to the glycosyl hydrolase 1 family.</text>
</comment>
<gene>
    <name evidence="5" type="ORF">CEQ21_04895</name>
</gene>
<evidence type="ECO:0000256" key="4">
    <source>
        <dbReference type="RuleBase" id="RU003690"/>
    </source>
</evidence>
<name>A0A553STE2_NIACI</name>
<accession>A0A553STE2</accession>
<dbReference type="RefSeq" id="WP_185763676.1">
    <property type="nucleotide sequence ID" value="NZ_RIBP01000001.1"/>
</dbReference>
<evidence type="ECO:0000256" key="2">
    <source>
        <dbReference type="ARBA" id="ARBA00022801"/>
    </source>
</evidence>
<evidence type="ECO:0000256" key="3">
    <source>
        <dbReference type="ARBA" id="ARBA00023295"/>
    </source>
</evidence>
<sequence>MTNKFPENFLWGAATSAGQVEGGWDKGGKGPSVLDVLGGSIDGSAFRIQTHEVKPDVYYPGQVASDFYHNFKEDIRLFAELGLKAYRMSIAWSRIFPNGDETEPNEEGLKFYDEVFHELKKYNIEPIVTILHYDAPLNLANKFGGWTSRDMINSYLNYCEVLFTRYKGKVKHWITFNEINCLLVPFGILTAGAVNIPIKSEENTKKIRIQALHHQFIASAKAVAMGHEIDEDNKIGCMIAYMCSYPLTCRPEDIRLAQEHDQIKNMLCGDVQVRGYYPRYAERYFKEKNIELQMLPEDEEILRKGKVDFYSMSYYMTNCIGIEEDQEMMSGNLVIGAKNPYLKATEWGWQIDPLGLRWVLNNVYDRYQIPIMIVENGMGTTDIVTEDDKVFDDYRIDYLSRHIDQMAKSIEDGVELIGYTPWSALDLVSLSGGTMRKRYGFIYVDTDDQGNGTLKRIKKESFYWYQNVIKTNGQEINGTKLNQFQ</sequence>
<keyword evidence="3" id="KW-0326">Glycosidase</keyword>
<keyword evidence="2 5" id="KW-0378">Hydrolase</keyword>
<dbReference type="SUPFAM" id="SSF51445">
    <property type="entry name" value="(Trans)glycosidases"/>
    <property type="match status" value="1"/>
</dbReference>
<dbReference type="PANTHER" id="PTHR10353:SF296">
    <property type="entry name" value="6-PHOSPHO-BETA-GLUCOSIDASE"/>
    <property type="match status" value="1"/>
</dbReference>
<dbReference type="PRINTS" id="PR00131">
    <property type="entry name" value="GLHYDRLASE1"/>
</dbReference>
<dbReference type="Gene3D" id="3.20.20.80">
    <property type="entry name" value="Glycosidases"/>
    <property type="match status" value="1"/>
</dbReference>
<dbReference type="Pfam" id="PF00232">
    <property type="entry name" value="Glyco_hydro_1"/>
    <property type="match status" value="1"/>
</dbReference>
<dbReference type="FunFam" id="3.20.20.80:FF:000004">
    <property type="entry name" value="Beta-glucosidase 6-phospho-beta-glucosidase"/>
    <property type="match status" value="1"/>
</dbReference>
<dbReference type="GO" id="GO:0016052">
    <property type="term" value="P:carbohydrate catabolic process"/>
    <property type="evidence" value="ECO:0007669"/>
    <property type="project" value="TreeGrafter"/>
</dbReference>
<dbReference type="GO" id="GO:0008422">
    <property type="term" value="F:beta-glucosidase activity"/>
    <property type="evidence" value="ECO:0007669"/>
    <property type="project" value="TreeGrafter"/>
</dbReference>
<dbReference type="GO" id="GO:0005829">
    <property type="term" value="C:cytosol"/>
    <property type="evidence" value="ECO:0007669"/>
    <property type="project" value="TreeGrafter"/>
</dbReference>
<proteinExistence type="inferred from homology"/>
<dbReference type="PANTHER" id="PTHR10353">
    <property type="entry name" value="GLYCOSYL HYDROLASE"/>
    <property type="match status" value="1"/>
</dbReference>
<evidence type="ECO:0000313" key="6">
    <source>
        <dbReference type="Proteomes" id="UP000319837"/>
    </source>
</evidence>
<organism evidence="5 6">
    <name type="scientific">Niallia circulans</name>
    <name type="common">Bacillus circulans</name>
    <dbReference type="NCBI Taxonomy" id="1397"/>
    <lineage>
        <taxon>Bacteria</taxon>
        <taxon>Bacillati</taxon>
        <taxon>Bacillota</taxon>
        <taxon>Bacilli</taxon>
        <taxon>Bacillales</taxon>
        <taxon>Bacillaceae</taxon>
        <taxon>Niallia</taxon>
    </lineage>
</organism>